<comment type="similarity">
    <text evidence="3">Belongs to the trans-sulfuration enzymes family.</text>
</comment>
<sequence>MTHASIPSDVRAKEGITDGLIRLSIGIEDTEDLVNDLEQALNTLK</sequence>
<dbReference type="GO" id="GO:0030170">
    <property type="term" value="F:pyridoxal phosphate binding"/>
    <property type="evidence" value="ECO:0007669"/>
    <property type="project" value="InterPro"/>
</dbReference>
<dbReference type="GO" id="GO:0019343">
    <property type="term" value="P:cysteine biosynthetic process via cystathionine"/>
    <property type="evidence" value="ECO:0007669"/>
    <property type="project" value="TreeGrafter"/>
</dbReference>
<organism evidence="4 5">
    <name type="scientific">Staphylococcus saccharolyticus</name>
    <dbReference type="NCBI Taxonomy" id="33028"/>
    <lineage>
        <taxon>Bacteria</taxon>
        <taxon>Bacillati</taxon>
        <taxon>Bacillota</taxon>
        <taxon>Bacilli</taxon>
        <taxon>Bacillales</taxon>
        <taxon>Staphylococcaceae</taxon>
        <taxon>Staphylococcus</taxon>
    </lineage>
</organism>
<dbReference type="Pfam" id="PF01053">
    <property type="entry name" value="Cys_Met_Meta_PP"/>
    <property type="match status" value="1"/>
</dbReference>
<dbReference type="InterPro" id="IPR015422">
    <property type="entry name" value="PyrdxlP-dep_Trfase_small"/>
</dbReference>
<reference evidence="4 5" key="1">
    <citation type="submission" date="2018-06" db="EMBL/GenBank/DDBJ databases">
        <authorList>
            <consortium name="Pathogen Informatics"/>
            <person name="Doyle S."/>
        </authorList>
    </citation>
    <scope>NUCLEOTIDE SEQUENCE [LARGE SCALE GENOMIC DNA]</scope>
    <source>
        <strain evidence="4 5">NCTC11807</strain>
    </source>
</reference>
<dbReference type="SUPFAM" id="SSF53383">
    <property type="entry name" value="PLP-dependent transferases"/>
    <property type="match status" value="1"/>
</dbReference>
<keyword evidence="2 3" id="KW-0663">Pyridoxal phosphate</keyword>
<dbReference type="InterPro" id="IPR015424">
    <property type="entry name" value="PyrdxlP-dep_Trfase"/>
</dbReference>
<dbReference type="GO" id="GO:0005737">
    <property type="term" value="C:cytoplasm"/>
    <property type="evidence" value="ECO:0007669"/>
    <property type="project" value="TreeGrafter"/>
</dbReference>
<dbReference type="EMBL" id="UHDZ01000001">
    <property type="protein sequence ID" value="SUM74413.1"/>
    <property type="molecule type" value="Genomic_DNA"/>
</dbReference>
<keyword evidence="4" id="KW-0456">Lyase</keyword>
<name>A0A380HAQ2_9STAP</name>
<dbReference type="PANTHER" id="PTHR11808:SF15">
    <property type="entry name" value="CYSTATHIONINE GAMMA-LYASE"/>
    <property type="match status" value="1"/>
</dbReference>
<dbReference type="GO" id="GO:0004123">
    <property type="term" value="F:cystathionine gamma-lyase activity"/>
    <property type="evidence" value="ECO:0007669"/>
    <property type="project" value="TreeGrafter"/>
</dbReference>
<dbReference type="PANTHER" id="PTHR11808">
    <property type="entry name" value="TRANS-SULFURATION ENZYME FAMILY MEMBER"/>
    <property type="match status" value="1"/>
</dbReference>
<protein>
    <submittedName>
        <fullName evidence="4">Cystathionine gamma-synthase</fullName>
        <ecNumber evidence="4">4.4.1.1</ecNumber>
    </submittedName>
</protein>
<comment type="cofactor">
    <cofactor evidence="1 3">
        <name>pyridoxal 5'-phosphate</name>
        <dbReference type="ChEBI" id="CHEBI:597326"/>
    </cofactor>
</comment>
<dbReference type="InterPro" id="IPR000277">
    <property type="entry name" value="Cys/Met-Metab_PyrdxlP-dep_enz"/>
</dbReference>
<evidence type="ECO:0000256" key="3">
    <source>
        <dbReference type="RuleBase" id="RU362118"/>
    </source>
</evidence>
<accession>A0A380HAQ2</accession>
<evidence type="ECO:0000313" key="5">
    <source>
        <dbReference type="Proteomes" id="UP000255425"/>
    </source>
</evidence>
<dbReference type="Proteomes" id="UP000255425">
    <property type="component" value="Unassembled WGS sequence"/>
</dbReference>
<dbReference type="GO" id="GO:0019346">
    <property type="term" value="P:transsulfuration"/>
    <property type="evidence" value="ECO:0007669"/>
    <property type="project" value="InterPro"/>
</dbReference>
<evidence type="ECO:0000256" key="2">
    <source>
        <dbReference type="ARBA" id="ARBA00022898"/>
    </source>
</evidence>
<evidence type="ECO:0000256" key="1">
    <source>
        <dbReference type="ARBA" id="ARBA00001933"/>
    </source>
</evidence>
<evidence type="ECO:0000313" key="4">
    <source>
        <dbReference type="EMBL" id="SUM74413.1"/>
    </source>
</evidence>
<keyword evidence="5" id="KW-1185">Reference proteome</keyword>
<dbReference type="GO" id="GO:0003962">
    <property type="term" value="F:cystathionine gamma-synthase activity"/>
    <property type="evidence" value="ECO:0007669"/>
    <property type="project" value="TreeGrafter"/>
</dbReference>
<proteinExistence type="inferred from homology"/>
<dbReference type="AlphaFoldDB" id="A0A380HAQ2"/>
<dbReference type="EC" id="4.4.1.1" evidence="4"/>
<gene>
    <name evidence="4" type="primary">mccB_1</name>
    <name evidence="4" type="ORF">NCTC11807_02606</name>
</gene>
<dbReference type="Gene3D" id="3.90.1150.10">
    <property type="entry name" value="Aspartate Aminotransferase, domain 1"/>
    <property type="match status" value="1"/>
</dbReference>